<comment type="caution">
    <text evidence="3">The sequence shown here is derived from an EMBL/GenBank/DDBJ whole genome shotgun (WGS) entry which is preliminary data.</text>
</comment>
<dbReference type="Gene3D" id="1.10.1520.10">
    <property type="entry name" value="Ribonuclease III domain"/>
    <property type="match status" value="1"/>
</dbReference>
<dbReference type="PANTHER" id="PTHR28160:SF1">
    <property type="entry name" value="LARGE RIBOSOMAL SUBUNIT PROTEIN ML57"/>
    <property type="match status" value="1"/>
</dbReference>
<dbReference type="InterPro" id="IPR040030">
    <property type="entry name" value="Ribosomal_mL57"/>
</dbReference>
<feature type="compositionally biased region" description="Basic and acidic residues" evidence="1">
    <location>
        <begin position="29"/>
        <end position="43"/>
    </location>
</feature>
<evidence type="ECO:0000313" key="3">
    <source>
        <dbReference type="EMBL" id="KAL1602062.1"/>
    </source>
</evidence>
<evidence type="ECO:0000259" key="2">
    <source>
        <dbReference type="Pfam" id="PF14622"/>
    </source>
</evidence>
<evidence type="ECO:0000313" key="4">
    <source>
        <dbReference type="Proteomes" id="UP001521222"/>
    </source>
</evidence>
<dbReference type="InterPro" id="IPR000999">
    <property type="entry name" value="RNase_III_dom"/>
</dbReference>
<feature type="region of interest" description="Disordered" evidence="1">
    <location>
        <begin position="24"/>
        <end position="44"/>
    </location>
</feature>
<gene>
    <name evidence="3" type="ORF">SLS59_005230</name>
</gene>
<evidence type="ECO:0000256" key="1">
    <source>
        <dbReference type="SAM" id="MobiDB-lite"/>
    </source>
</evidence>
<accession>A0ABR3RCH7</accession>
<dbReference type="SUPFAM" id="SSF69065">
    <property type="entry name" value="RNase III domain-like"/>
    <property type="match status" value="1"/>
</dbReference>
<sequence>MHTLQQAGRRIVELQTSQALINSPQVKSWPRDASGEPKVDNYGRRPFLHPALNGLEGLTNEAEQTVLDKTRLAQLAERYGLDKVTRWTPKRADNLQGSGQESVLMTSLYAVVGAVAMERGGEEANKLVQNKILTPLGFTFNAEA</sequence>
<keyword evidence="4" id="KW-1185">Reference proteome</keyword>
<proteinExistence type="predicted"/>
<dbReference type="PANTHER" id="PTHR28160">
    <property type="entry name" value="54S RIBOSOMAL PROTEIN L15, MITOCHONDRIAL"/>
    <property type="match status" value="1"/>
</dbReference>
<organism evidence="3 4">
    <name type="scientific">Nothophoma quercina</name>
    <dbReference type="NCBI Taxonomy" id="749835"/>
    <lineage>
        <taxon>Eukaryota</taxon>
        <taxon>Fungi</taxon>
        <taxon>Dikarya</taxon>
        <taxon>Ascomycota</taxon>
        <taxon>Pezizomycotina</taxon>
        <taxon>Dothideomycetes</taxon>
        <taxon>Pleosporomycetidae</taxon>
        <taxon>Pleosporales</taxon>
        <taxon>Pleosporineae</taxon>
        <taxon>Didymellaceae</taxon>
        <taxon>Nothophoma</taxon>
    </lineage>
</organism>
<dbReference type="Proteomes" id="UP001521222">
    <property type="component" value="Unassembled WGS sequence"/>
</dbReference>
<dbReference type="Pfam" id="PF14622">
    <property type="entry name" value="Ribonucleas_3_3"/>
    <property type="match status" value="1"/>
</dbReference>
<protein>
    <recommendedName>
        <fullName evidence="2">RNase III domain-containing protein</fullName>
    </recommendedName>
</protein>
<feature type="domain" description="RNase III" evidence="2">
    <location>
        <begin position="55"/>
        <end position="135"/>
    </location>
</feature>
<dbReference type="EMBL" id="JAKIXB020000015">
    <property type="protein sequence ID" value="KAL1602062.1"/>
    <property type="molecule type" value="Genomic_DNA"/>
</dbReference>
<dbReference type="InterPro" id="IPR036389">
    <property type="entry name" value="RNase_III_sf"/>
</dbReference>
<name>A0ABR3RCH7_9PLEO</name>
<reference evidence="3 4" key="1">
    <citation type="submission" date="2024-02" db="EMBL/GenBank/DDBJ databases">
        <title>De novo assembly and annotation of 12 fungi associated with fruit tree decline syndrome in Ontario, Canada.</title>
        <authorList>
            <person name="Sulman M."/>
            <person name="Ellouze W."/>
            <person name="Ilyukhin E."/>
        </authorList>
    </citation>
    <scope>NUCLEOTIDE SEQUENCE [LARGE SCALE GENOMIC DNA]</scope>
    <source>
        <strain evidence="3 4">M97-236</strain>
    </source>
</reference>